<name>A0AC35U2H9_9BILA</name>
<evidence type="ECO:0000313" key="1">
    <source>
        <dbReference type="Proteomes" id="UP000095286"/>
    </source>
</evidence>
<dbReference type="Proteomes" id="UP000095286">
    <property type="component" value="Unplaced"/>
</dbReference>
<sequence length="458" mass="52956">MKYPTYIWFLVVLIPIATSGKENLFETDKTGWKSLDPFSEINEPAEIVGSKPTGDDTMQRELIEGQYQTIKQLNHELKLTMEALKYQKSIVKSFLQQLITKLSIDLESSISSYVGVEKHARISFAAYQLDTIKSIINNDDNTKPNSFENIFETIFSDSFNEVTDKEIFIHDSYNYYMIVLYLLIFVTLVGVQSKFVGFTINSASIKVFIFWICFTFAVGVEYYRQYQEKYAQRMVRFQTMNVDNVCDPPSFVETLLSQIPTIFKKKEKSKCLIMHEDLYTSIFLEINILSVIVETISNAAFSCLGPFGKGFNKFVNEYFNDLPLFQMIFSLIFLVFLVLLVFLYFFKPKITTWFGSIGPSYDPYQNQASLSQNTPMSRLLADQQAQLIANQQAQILANQQAQLMHQFLPQNDSSPEIRPSTFQSIEQRKTPMPLKFFRSKNNKHLLAKRLKKPTEPVQ</sequence>
<proteinExistence type="predicted"/>
<protein>
    <submittedName>
        <fullName evidence="2">Chloride channel CLIC-like protein 1</fullName>
    </submittedName>
</protein>
<organism evidence="1 2">
    <name type="scientific">Rhabditophanes sp. KR3021</name>
    <dbReference type="NCBI Taxonomy" id="114890"/>
    <lineage>
        <taxon>Eukaryota</taxon>
        <taxon>Metazoa</taxon>
        <taxon>Ecdysozoa</taxon>
        <taxon>Nematoda</taxon>
        <taxon>Chromadorea</taxon>
        <taxon>Rhabditida</taxon>
        <taxon>Tylenchina</taxon>
        <taxon>Panagrolaimomorpha</taxon>
        <taxon>Strongyloidoidea</taxon>
        <taxon>Alloionematidae</taxon>
        <taxon>Rhabditophanes</taxon>
    </lineage>
</organism>
<reference evidence="2" key="1">
    <citation type="submission" date="2016-11" db="UniProtKB">
        <authorList>
            <consortium name="WormBaseParasite"/>
        </authorList>
    </citation>
    <scope>IDENTIFICATION</scope>
    <source>
        <strain evidence="2">KR3021</strain>
    </source>
</reference>
<dbReference type="WBParaSite" id="RSKR_0000696450.1">
    <property type="protein sequence ID" value="RSKR_0000696450.1"/>
    <property type="gene ID" value="RSKR_0000696450"/>
</dbReference>
<accession>A0AC35U2H9</accession>
<evidence type="ECO:0000313" key="2">
    <source>
        <dbReference type="WBParaSite" id="RSKR_0000696450.1"/>
    </source>
</evidence>